<sequence length="178" mass="19766">MSCDCCGKKEKALEKLMKLEPKKTTELVAFIDSLPLGNDIDANRGCLIETLHRAQTIFGYLPAEVQQLVSERLKITRSEIYGVISFYSYFTDKPIGRHKINVCCGTACFVKGATRIVDEFKSKLGIKEGETTPDKKFFLGVLRCVGACSLAPVVMVDDHVYGKVTPEMVSTILADYQD</sequence>
<keyword evidence="4" id="KW-0408">Iron</keyword>
<dbReference type="RefSeq" id="WP_307265050.1">
    <property type="nucleotide sequence ID" value="NZ_JAUSVL010000001.1"/>
</dbReference>
<dbReference type="AlphaFoldDB" id="A0AAE3VJA4"/>
<accession>A0AAE3VJA4</accession>
<evidence type="ECO:0000313" key="8">
    <source>
        <dbReference type="Proteomes" id="UP001238163"/>
    </source>
</evidence>
<keyword evidence="8" id="KW-1185">Reference proteome</keyword>
<dbReference type="EMBL" id="JAUSVL010000001">
    <property type="protein sequence ID" value="MDQ0291772.1"/>
    <property type="molecule type" value="Genomic_DNA"/>
</dbReference>
<dbReference type="SUPFAM" id="SSF52833">
    <property type="entry name" value="Thioredoxin-like"/>
    <property type="match status" value="1"/>
</dbReference>
<dbReference type="CDD" id="cd03064">
    <property type="entry name" value="TRX_Fd_NuoE"/>
    <property type="match status" value="1"/>
</dbReference>
<keyword evidence="2" id="KW-0001">2Fe-2S</keyword>
<evidence type="ECO:0000256" key="2">
    <source>
        <dbReference type="ARBA" id="ARBA00022714"/>
    </source>
</evidence>
<comment type="caution">
    <text evidence="7">The sequence shown here is derived from an EMBL/GenBank/DDBJ whole genome shotgun (WGS) entry which is preliminary data.</text>
</comment>
<evidence type="ECO:0000256" key="3">
    <source>
        <dbReference type="ARBA" id="ARBA00022723"/>
    </source>
</evidence>
<evidence type="ECO:0000256" key="4">
    <source>
        <dbReference type="ARBA" id="ARBA00023004"/>
    </source>
</evidence>
<dbReference type="GO" id="GO:0051537">
    <property type="term" value="F:2 iron, 2 sulfur cluster binding"/>
    <property type="evidence" value="ECO:0007669"/>
    <property type="project" value="UniProtKB-KW"/>
</dbReference>
<dbReference type="Gene3D" id="1.10.10.1590">
    <property type="entry name" value="NADH-quinone oxidoreductase subunit E"/>
    <property type="match status" value="1"/>
</dbReference>
<comment type="cofactor">
    <cofactor evidence="6">
        <name>[2Fe-2S] cluster</name>
        <dbReference type="ChEBI" id="CHEBI:190135"/>
    </cofactor>
</comment>
<evidence type="ECO:0000256" key="1">
    <source>
        <dbReference type="ARBA" id="ARBA00010643"/>
    </source>
</evidence>
<dbReference type="GO" id="GO:0046872">
    <property type="term" value="F:metal ion binding"/>
    <property type="evidence" value="ECO:0007669"/>
    <property type="project" value="UniProtKB-KW"/>
</dbReference>
<evidence type="ECO:0000313" key="7">
    <source>
        <dbReference type="EMBL" id="MDQ0291772.1"/>
    </source>
</evidence>
<evidence type="ECO:0000256" key="6">
    <source>
        <dbReference type="ARBA" id="ARBA00034078"/>
    </source>
</evidence>
<dbReference type="Proteomes" id="UP001238163">
    <property type="component" value="Unassembled WGS sequence"/>
</dbReference>
<dbReference type="InterPro" id="IPR036249">
    <property type="entry name" value="Thioredoxin-like_sf"/>
</dbReference>
<dbReference type="InterPro" id="IPR028431">
    <property type="entry name" value="NADP_DH_HndA-like"/>
</dbReference>
<dbReference type="InterPro" id="IPR042128">
    <property type="entry name" value="NuoE_dom"/>
</dbReference>
<dbReference type="PANTHER" id="PTHR43342:SF2">
    <property type="entry name" value="POTENTIAL NAD-REDUCING HYDROGENASE SUBUNIT"/>
    <property type="match status" value="1"/>
</dbReference>
<dbReference type="FunFam" id="3.40.30.10:FF:000015">
    <property type="entry name" value="NADH-quinone oxidoreductase subunit E"/>
    <property type="match status" value="1"/>
</dbReference>
<dbReference type="Pfam" id="PF01257">
    <property type="entry name" value="2Fe-2S_thioredx"/>
    <property type="match status" value="1"/>
</dbReference>
<dbReference type="Gene3D" id="3.40.30.10">
    <property type="entry name" value="Glutaredoxin"/>
    <property type="match status" value="1"/>
</dbReference>
<keyword evidence="5" id="KW-0411">Iron-sulfur</keyword>
<comment type="similarity">
    <text evidence="1">Belongs to the complex I 24 kDa subunit family.</text>
</comment>
<dbReference type="InterPro" id="IPR041921">
    <property type="entry name" value="NuoE_N"/>
</dbReference>
<reference evidence="7" key="1">
    <citation type="submission" date="2023-07" db="EMBL/GenBank/DDBJ databases">
        <title>Genomic Encyclopedia of Type Strains, Phase IV (KMG-IV): sequencing the most valuable type-strain genomes for metagenomic binning, comparative biology and taxonomic classification.</title>
        <authorList>
            <person name="Goeker M."/>
        </authorList>
    </citation>
    <scope>NUCLEOTIDE SEQUENCE</scope>
    <source>
        <strain evidence="7">DSM 24202</strain>
    </source>
</reference>
<evidence type="ECO:0000256" key="5">
    <source>
        <dbReference type="ARBA" id="ARBA00023014"/>
    </source>
</evidence>
<gene>
    <name evidence="7" type="ORF">J3R75_003879</name>
</gene>
<dbReference type="PANTHER" id="PTHR43342">
    <property type="entry name" value="NADH-QUINONE OXIDOREDUCTASE, E SUBUNIT"/>
    <property type="match status" value="1"/>
</dbReference>
<keyword evidence="3" id="KW-0479">Metal-binding</keyword>
<name>A0AAE3VJA4_9BACT</name>
<proteinExistence type="inferred from homology"/>
<organism evidence="7 8">
    <name type="scientific">Oligosphaera ethanolica</name>
    <dbReference type="NCBI Taxonomy" id="760260"/>
    <lineage>
        <taxon>Bacteria</taxon>
        <taxon>Pseudomonadati</taxon>
        <taxon>Lentisphaerota</taxon>
        <taxon>Oligosphaeria</taxon>
        <taxon>Oligosphaerales</taxon>
        <taxon>Oligosphaeraceae</taxon>
        <taxon>Oligosphaera</taxon>
    </lineage>
</organism>
<protein>
    <submittedName>
        <fullName evidence="7">NADH:ubiquinone oxidoreductase subunit E</fullName>
    </submittedName>
</protein>